<proteinExistence type="inferred from homology"/>
<dbReference type="PANTHER" id="PTHR31614">
    <property type="entry name" value="PROTEIN DOWNSTREAM OF FLC-RELATED"/>
    <property type="match status" value="1"/>
</dbReference>
<organism evidence="4 5">
    <name type="scientific">Hibiscus trionum</name>
    <name type="common">Flower of an hour</name>
    <dbReference type="NCBI Taxonomy" id="183268"/>
    <lineage>
        <taxon>Eukaryota</taxon>
        <taxon>Viridiplantae</taxon>
        <taxon>Streptophyta</taxon>
        <taxon>Embryophyta</taxon>
        <taxon>Tracheophyta</taxon>
        <taxon>Spermatophyta</taxon>
        <taxon>Magnoliopsida</taxon>
        <taxon>eudicotyledons</taxon>
        <taxon>Gunneridae</taxon>
        <taxon>Pentapetalae</taxon>
        <taxon>rosids</taxon>
        <taxon>malvids</taxon>
        <taxon>Malvales</taxon>
        <taxon>Malvaceae</taxon>
        <taxon>Malvoideae</taxon>
        <taxon>Hibiscus</taxon>
    </lineage>
</organism>
<evidence type="ECO:0000313" key="5">
    <source>
        <dbReference type="Proteomes" id="UP001165190"/>
    </source>
</evidence>
<comment type="caution">
    <text evidence="4">The sequence shown here is derived from an EMBL/GenBank/DDBJ whole genome shotgun (WGS) entry which is preliminary data.</text>
</comment>
<evidence type="ECO:0000256" key="3">
    <source>
        <dbReference type="SAM" id="SignalP"/>
    </source>
</evidence>
<evidence type="ECO:0000256" key="1">
    <source>
        <dbReference type="ARBA" id="ARBA00010049"/>
    </source>
</evidence>
<accession>A0A9W7GPX5</accession>
<dbReference type="InterPro" id="IPR006041">
    <property type="entry name" value="Pollen_Ole_e1_allergen"/>
</dbReference>
<keyword evidence="2" id="KW-1015">Disulfide bond</keyword>
<dbReference type="EMBL" id="BSYR01000002">
    <property type="protein sequence ID" value="GMI63594.1"/>
    <property type="molecule type" value="Genomic_DNA"/>
</dbReference>
<dbReference type="Pfam" id="PF01190">
    <property type="entry name" value="Pollen_Ole_e_1"/>
    <property type="match status" value="1"/>
</dbReference>
<keyword evidence="3" id="KW-0732">Signal</keyword>
<keyword evidence="5" id="KW-1185">Reference proteome</keyword>
<gene>
    <name evidence="4" type="ORF">HRI_000028700</name>
</gene>
<name>A0A9W7GPX5_HIBTR</name>
<dbReference type="Proteomes" id="UP001165190">
    <property type="component" value="Unassembled WGS sequence"/>
</dbReference>
<reference evidence="4" key="1">
    <citation type="submission" date="2023-05" db="EMBL/GenBank/DDBJ databases">
        <title>Genome and transcriptome analyses reveal genes involved in the formation of fine ridges on petal epidermal cells in Hibiscus trionum.</title>
        <authorList>
            <person name="Koshimizu S."/>
            <person name="Masuda S."/>
            <person name="Ishii T."/>
            <person name="Shirasu K."/>
            <person name="Hoshino A."/>
            <person name="Arita M."/>
        </authorList>
    </citation>
    <scope>NUCLEOTIDE SEQUENCE</scope>
    <source>
        <strain evidence="4">Hamamatsu line</strain>
    </source>
</reference>
<dbReference type="OrthoDB" id="1888725at2759"/>
<dbReference type="AlphaFoldDB" id="A0A9W7GPX5"/>
<dbReference type="PANTHER" id="PTHR31614:SF20">
    <property type="entry name" value="POLLEN PROTEIN OLE E I-LIKE PROTEIN"/>
    <property type="match status" value="1"/>
</dbReference>
<evidence type="ECO:0000313" key="4">
    <source>
        <dbReference type="EMBL" id="GMI63594.1"/>
    </source>
</evidence>
<protein>
    <submittedName>
        <fullName evidence="4">Uncharacterized protein</fullName>
    </submittedName>
</protein>
<evidence type="ECO:0000256" key="2">
    <source>
        <dbReference type="ARBA" id="ARBA00023157"/>
    </source>
</evidence>
<feature type="chain" id="PRO_5040775736" evidence="3">
    <location>
        <begin position="26"/>
        <end position="179"/>
    </location>
</feature>
<feature type="signal peptide" evidence="3">
    <location>
        <begin position="1"/>
        <end position="25"/>
    </location>
</feature>
<sequence>MTKASELSLLLFALCISSSLIFAYGKGAPKPGKFFVVGRVYCDTCRVEFETKLSEPITGATVVLECRNRTTGSLTYRSVYMLTDKNGYYKIQVEGDYRDSDCDVSLVKSPRSDCSDPTEVWRKARVVLTTADGVSSDIRFANNLGFKRKEALPQCKQVLTEMGYYELKDELGKEVAPSS</sequence>
<comment type="similarity">
    <text evidence="1">Belongs to the Ole e I family.</text>
</comment>